<protein>
    <recommendedName>
        <fullName evidence="4">Secreted protein</fullName>
    </recommendedName>
</protein>
<gene>
    <name evidence="2" type="ORF">NSMM_350022</name>
</gene>
<proteinExistence type="predicted"/>
<evidence type="ECO:0000313" key="3">
    <source>
        <dbReference type="Proteomes" id="UP000198729"/>
    </source>
</evidence>
<organism evidence="2 3">
    <name type="scientific">Nitrosomonas mobilis</name>
    <dbReference type="NCBI Taxonomy" id="51642"/>
    <lineage>
        <taxon>Bacteria</taxon>
        <taxon>Pseudomonadati</taxon>
        <taxon>Pseudomonadota</taxon>
        <taxon>Betaproteobacteria</taxon>
        <taxon>Nitrosomonadales</taxon>
        <taxon>Nitrosomonadaceae</taxon>
        <taxon>Nitrosomonas</taxon>
    </lineage>
</organism>
<evidence type="ECO:0000256" key="1">
    <source>
        <dbReference type="SAM" id="SignalP"/>
    </source>
</evidence>
<keyword evidence="1" id="KW-0732">Signal</keyword>
<dbReference type="EMBL" id="FMWO01000042">
    <property type="protein sequence ID" value="SCZ85158.1"/>
    <property type="molecule type" value="Genomic_DNA"/>
</dbReference>
<evidence type="ECO:0000313" key="2">
    <source>
        <dbReference type="EMBL" id="SCZ85158.1"/>
    </source>
</evidence>
<name>A0A1G5SDH5_9PROT</name>
<dbReference type="Proteomes" id="UP000198729">
    <property type="component" value="Unassembled WGS sequence"/>
</dbReference>
<feature type="signal peptide" evidence="1">
    <location>
        <begin position="1"/>
        <end position="30"/>
    </location>
</feature>
<dbReference type="AlphaFoldDB" id="A0A1G5SDH5"/>
<sequence length="154" mass="16153">MSMKPSTILKKLTILAGFLSIAAITAPVQASGSYISCSMDYKLSGWSFVVRHYDGSGNVTCSNGQRAQVKLRSRGVGFTIGKSDLDGTGYFSELKDISEIYGAFVALEGHVGVIRSGHGQVMTRGVVSLVISGTGRGFDIGVTLGGLDVSPLDQ</sequence>
<dbReference type="STRING" id="51642.NSMM_350022"/>
<feature type="chain" id="PRO_5011528530" description="Secreted protein" evidence="1">
    <location>
        <begin position="31"/>
        <end position="154"/>
    </location>
</feature>
<evidence type="ECO:0008006" key="4">
    <source>
        <dbReference type="Google" id="ProtNLM"/>
    </source>
</evidence>
<keyword evidence="3" id="KW-1185">Reference proteome</keyword>
<accession>A0A1G5SDH5</accession>
<reference evidence="2 3" key="1">
    <citation type="submission" date="2016-10" db="EMBL/GenBank/DDBJ databases">
        <authorList>
            <person name="de Groot N.N."/>
        </authorList>
    </citation>
    <scope>NUCLEOTIDE SEQUENCE [LARGE SCALE GENOMIC DNA]</scope>
    <source>
        <strain evidence="2">1</strain>
    </source>
</reference>